<protein>
    <submittedName>
        <fullName evidence="1">Uncharacterized protein</fullName>
    </submittedName>
</protein>
<proteinExistence type="predicted"/>
<dbReference type="AlphaFoldDB" id="A0A2K3MD18"/>
<gene>
    <name evidence="1" type="ORF">L195_g044779</name>
</gene>
<evidence type="ECO:0000313" key="1">
    <source>
        <dbReference type="EMBL" id="PNX88668.1"/>
    </source>
</evidence>
<dbReference type="Proteomes" id="UP000236291">
    <property type="component" value="Unassembled WGS sequence"/>
</dbReference>
<organism evidence="1 2">
    <name type="scientific">Trifolium pratense</name>
    <name type="common">Red clover</name>
    <dbReference type="NCBI Taxonomy" id="57577"/>
    <lineage>
        <taxon>Eukaryota</taxon>
        <taxon>Viridiplantae</taxon>
        <taxon>Streptophyta</taxon>
        <taxon>Embryophyta</taxon>
        <taxon>Tracheophyta</taxon>
        <taxon>Spermatophyta</taxon>
        <taxon>Magnoliopsida</taxon>
        <taxon>eudicotyledons</taxon>
        <taxon>Gunneridae</taxon>
        <taxon>Pentapetalae</taxon>
        <taxon>rosids</taxon>
        <taxon>fabids</taxon>
        <taxon>Fabales</taxon>
        <taxon>Fabaceae</taxon>
        <taxon>Papilionoideae</taxon>
        <taxon>50 kb inversion clade</taxon>
        <taxon>NPAAA clade</taxon>
        <taxon>Hologalegina</taxon>
        <taxon>IRL clade</taxon>
        <taxon>Trifolieae</taxon>
        <taxon>Trifolium</taxon>
    </lineage>
</organism>
<evidence type="ECO:0000313" key="2">
    <source>
        <dbReference type="Proteomes" id="UP000236291"/>
    </source>
</evidence>
<reference evidence="1 2" key="1">
    <citation type="journal article" date="2014" name="Am. J. Bot.">
        <title>Genome assembly and annotation for red clover (Trifolium pratense; Fabaceae).</title>
        <authorList>
            <person name="Istvanek J."/>
            <person name="Jaros M."/>
            <person name="Krenek A."/>
            <person name="Repkova J."/>
        </authorList>
    </citation>
    <scope>NUCLEOTIDE SEQUENCE [LARGE SCALE GENOMIC DNA]</scope>
    <source>
        <strain evidence="2">cv. Tatra</strain>
        <tissue evidence="1">Young leaves</tissue>
    </source>
</reference>
<name>A0A2K3MD18_TRIPR</name>
<reference evidence="1 2" key="2">
    <citation type="journal article" date="2017" name="Front. Plant Sci.">
        <title>Gene Classification and Mining of Molecular Markers Useful in Red Clover (Trifolium pratense) Breeding.</title>
        <authorList>
            <person name="Istvanek J."/>
            <person name="Dluhosova J."/>
            <person name="Dluhos P."/>
            <person name="Patkova L."/>
            <person name="Nedelnik J."/>
            <person name="Repkova J."/>
        </authorList>
    </citation>
    <scope>NUCLEOTIDE SEQUENCE [LARGE SCALE GENOMIC DNA]</scope>
    <source>
        <strain evidence="2">cv. Tatra</strain>
        <tissue evidence="1">Young leaves</tissue>
    </source>
</reference>
<accession>A0A2K3MD18</accession>
<dbReference type="EMBL" id="ASHM01057355">
    <property type="protein sequence ID" value="PNX88668.1"/>
    <property type="molecule type" value="Genomic_DNA"/>
</dbReference>
<sequence length="51" mass="5396">MTVSALTSKDTPALVEAGCRRVTAETIPVPDKMHRALGLCCDNDNSFAAMS</sequence>
<comment type="caution">
    <text evidence="1">The sequence shown here is derived from an EMBL/GenBank/DDBJ whole genome shotgun (WGS) entry which is preliminary data.</text>
</comment>